<reference evidence="4 5" key="1">
    <citation type="submission" date="2019-06" db="EMBL/GenBank/DDBJ databases">
        <title>Quisquiliibacterium sp. nov., isolated from a maize field.</title>
        <authorList>
            <person name="Lin S.-Y."/>
            <person name="Tsai C.-F."/>
            <person name="Young C.-C."/>
        </authorList>
    </citation>
    <scope>NUCLEOTIDE SEQUENCE [LARGE SCALE GENOMIC DNA]</scope>
    <source>
        <strain evidence="4 5">CC-CFT501</strain>
    </source>
</reference>
<gene>
    <name evidence="4" type="ORF">FHP08_14570</name>
</gene>
<sequence>MAERSPEASGERSGLAARSVLLMVLRRLRTPLIVIVLSYAVSVFGLTLIPGVNADGSPAPPLSFFHALYFVSYTATTIGFGELPGAFSDAQRLWAMVVIHLTVISWTYALLNALSLFQDQAFQRAVGQIRLAGQVRRMREPFHLICGAGDTGQRMARLLDRRDMRFVIVEKDERRITELELEDLRLDPPVLHADAALPQALLTAGLRHPLCRGVLALTPDDESNLAIATTARLLNRSVPVIAGAQSPRTVASMRAFGTHHVISPFDTFAEQLVLAMREPGCYRLLSWLTAPVDAELEKEHQPPRGPWVVCGHGRFGHAVARRLIAEGLQVTAVDPAHEDGDADPAEGLPARLRGVGTETEVLARAGIDDAVGLVAAADSDITNLAIAALARARNPKIFVVLRQNDAANQVLFDAFRADMVMKPSEIIADECVGLLTTPLLDRFLAVVRGKNDAWADEAIHQLRKRVGTRSPRAWTIRLDETEAPAVSARLASGARPPTLGDLLRDPRNRQDRLPAQTLMLLRDGSETLLPNGDTPLALRDRILFAGRGEARHRMRSALREATLLEYLCTGRE</sequence>
<keyword evidence="2" id="KW-0472">Membrane</keyword>
<dbReference type="InterPro" id="IPR003148">
    <property type="entry name" value="RCK_N"/>
</dbReference>
<keyword evidence="5" id="KW-1185">Reference proteome</keyword>
<keyword evidence="4" id="KW-0407">Ion channel</keyword>
<dbReference type="SUPFAM" id="SSF81324">
    <property type="entry name" value="Voltage-gated potassium channels"/>
    <property type="match status" value="1"/>
</dbReference>
<evidence type="ECO:0000256" key="2">
    <source>
        <dbReference type="SAM" id="Phobius"/>
    </source>
</evidence>
<comment type="subcellular location">
    <subcellularLocation>
        <location evidence="1">Cell membrane</location>
        <topology evidence="1">Multi-pass membrane protein</topology>
    </subcellularLocation>
</comment>
<keyword evidence="4" id="KW-0406">Ion transport</keyword>
<feature type="transmembrane region" description="Helical" evidence="2">
    <location>
        <begin position="93"/>
        <end position="111"/>
    </location>
</feature>
<feature type="domain" description="RCK N-terminal" evidence="3">
    <location>
        <begin position="140"/>
        <end position="262"/>
    </location>
</feature>
<dbReference type="InterPro" id="IPR013099">
    <property type="entry name" value="K_chnl_dom"/>
</dbReference>
<dbReference type="Proteomes" id="UP000321548">
    <property type="component" value="Unassembled WGS sequence"/>
</dbReference>
<evidence type="ECO:0000256" key="1">
    <source>
        <dbReference type="ARBA" id="ARBA00004651"/>
    </source>
</evidence>
<keyword evidence="4" id="KW-0813">Transport</keyword>
<accession>A0A5C8NS21</accession>
<keyword evidence="2" id="KW-0812">Transmembrane</keyword>
<dbReference type="Pfam" id="PF02254">
    <property type="entry name" value="TrkA_N"/>
    <property type="match status" value="2"/>
</dbReference>
<dbReference type="InterPro" id="IPR036291">
    <property type="entry name" value="NAD(P)-bd_dom_sf"/>
</dbReference>
<dbReference type="GO" id="GO:0005886">
    <property type="term" value="C:plasma membrane"/>
    <property type="evidence" value="ECO:0007669"/>
    <property type="project" value="UniProtKB-SubCell"/>
</dbReference>
<dbReference type="EMBL" id="VDUY01000006">
    <property type="protein sequence ID" value="TXL64163.1"/>
    <property type="molecule type" value="Genomic_DNA"/>
</dbReference>
<dbReference type="Gene3D" id="3.40.50.720">
    <property type="entry name" value="NAD(P)-binding Rossmann-like Domain"/>
    <property type="match status" value="2"/>
</dbReference>
<dbReference type="Pfam" id="PF07885">
    <property type="entry name" value="Ion_trans_2"/>
    <property type="match status" value="1"/>
</dbReference>
<keyword evidence="2" id="KW-1133">Transmembrane helix</keyword>
<dbReference type="RefSeq" id="WP_147705224.1">
    <property type="nucleotide sequence ID" value="NZ_VDUY01000006.1"/>
</dbReference>
<dbReference type="PROSITE" id="PS51201">
    <property type="entry name" value="RCK_N"/>
    <property type="match status" value="1"/>
</dbReference>
<feature type="transmembrane region" description="Helical" evidence="2">
    <location>
        <begin position="64"/>
        <end position="81"/>
    </location>
</feature>
<organism evidence="4 5">
    <name type="scientific">Zeimonas arvi</name>
    <dbReference type="NCBI Taxonomy" id="2498847"/>
    <lineage>
        <taxon>Bacteria</taxon>
        <taxon>Pseudomonadati</taxon>
        <taxon>Pseudomonadota</taxon>
        <taxon>Betaproteobacteria</taxon>
        <taxon>Burkholderiales</taxon>
        <taxon>Burkholderiaceae</taxon>
        <taxon>Zeimonas</taxon>
    </lineage>
</organism>
<name>A0A5C8NS21_9BURK</name>
<evidence type="ECO:0000313" key="5">
    <source>
        <dbReference type="Proteomes" id="UP000321548"/>
    </source>
</evidence>
<evidence type="ECO:0000259" key="3">
    <source>
        <dbReference type="PROSITE" id="PS51201"/>
    </source>
</evidence>
<proteinExistence type="predicted"/>
<protein>
    <submittedName>
        <fullName evidence="4">Potassium channel protein</fullName>
    </submittedName>
</protein>
<feature type="transmembrane region" description="Helical" evidence="2">
    <location>
        <begin position="32"/>
        <end position="52"/>
    </location>
</feature>
<dbReference type="PANTHER" id="PTHR43833">
    <property type="entry name" value="POTASSIUM CHANNEL PROTEIN 2-RELATED-RELATED"/>
    <property type="match status" value="1"/>
</dbReference>
<dbReference type="GO" id="GO:0006813">
    <property type="term" value="P:potassium ion transport"/>
    <property type="evidence" value="ECO:0007669"/>
    <property type="project" value="InterPro"/>
</dbReference>
<dbReference type="AlphaFoldDB" id="A0A5C8NS21"/>
<evidence type="ECO:0000313" key="4">
    <source>
        <dbReference type="EMBL" id="TXL64163.1"/>
    </source>
</evidence>
<dbReference type="GO" id="GO:0034220">
    <property type="term" value="P:monoatomic ion transmembrane transport"/>
    <property type="evidence" value="ECO:0007669"/>
    <property type="project" value="UniProtKB-KW"/>
</dbReference>
<comment type="caution">
    <text evidence="4">The sequence shown here is derived from an EMBL/GenBank/DDBJ whole genome shotgun (WGS) entry which is preliminary data.</text>
</comment>
<dbReference type="InterPro" id="IPR050721">
    <property type="entry name" value="Trk_Ktr_HKT_K-transport"/>
</dbReference>
<dbReference type="Gene3D" id="1.10.287.70">
    <property type="match status" value="1"/>
</dbReference>
<dbReference type="OrthoDB" id="9781411at2"/>
<dbReference type="SUPFAM" id="SSF51735">
    <property type="entry name" value="NAD(P)-binding Rossmann-fold domains"/>
    <property type="match status" value="2"/>
</dbReference>